<accession>A0A9N7UMG1</accession>
<name>A0A9N7UMG1_PLEPL</name>
<comment type="caution">
    <text evidence="2">The sequence shown here is derived from an EMBL/GenBank/DDBJ whole genome shotgun (WGS) entry which is preliminary data.</text>
</comment>
<feature type="region of interest" description="Disordered" evidence="1">
    <location>
        <begin position="70"/>
        <end position="114"/>
    </location>
</feature>
<sequence length="114" mass="13098">MQKRSPKLEARMANISTATVNFPGELLYAGMNVIQTAQKINMLKAINTTIVFPRTQEMQRTKVMPNAVCRSMQDHSEGRPMKVREHRKHRVREKSSRKLSSELLARTSGVSMWQ</sequence>
<keyword evidence="3" id="KW-1185">Reference proteome</keyword>
<dbReference type="AlphaFoldDB" id="A0A9N7UMG1"/>
<dbReference type="Proteomes" id="UP001153269">
    <property type="component" value="Unassembled WGS sequence"/>
</dbReference>
<reference evidence="2" key="1">
    <citation type="submission" date="2020-03" db="EMBL/GenBank/DDBJ databases">
        <authorList>
            <person name="Weist P."/>
        </authorList>
    </citation>
    <scope>NUCLEOTIDE SEQUENCE</scope>
</reference>
<gene>
    <name evidence="2" type="ORF">PLEPLA_LOCUS23179</name>
</gene>
<proteinExistence type="predicted"/>
<evidence type="ECO:0000256" key="1">
    <source>
        <dbReference type="SAM" id="MobiDB-lite"/>
    </source>
</evidence>
<dbReference type="EMBL" id="CADEAL010001732">
    <property type="protein sequence ID" value="CAB1435084.1"/>
    <property type="molecule type" value="Genomic_DNA"/>
</dbReference>
<evidence type="ECO:0000313" key="2">
    <source>
        <dbReference type="EMBL" id="CAB1435084.1"/>
    </source>
</evidence>
<feature type="compositionally biased region" description="Basic and acidic residues" evidence="1">
    <location>
        <begin position="72"/>
        <end position="83"/>
    </location>
</feature>
<evidence type="ECO:0000313" key="3">
    <source>
        <dbReference type="Proteomes" id="UP001153269"/>
    </source>
</evidence>
<organism evidence="2 3">
    <name type="scientific">Pleuronectes platessa</name>
    <name type="common">European plaice</name>
    <dbReference type="NCBI Taxonomy" id="8262"/>
    <lineage>
        <taxon>Eukaryota</taxon>
        <taxon>Metazoa</taxon>
        <taxon>Chordata</taxon>
        <taxon>Craniata</taxon>
        <taxon>Vertebrata</taxon>
        <taxon>Euteleostomi</taxon>
        <taxon>Actinopterygii</taxon>
        <taxon>Neopterygii</taxon>
        <taxon>Teleostei</taxon>
        <taxon>Neoteleostei</taxon>
        <taxon>Acanthomorphata</taxon>
        <taxon>Carangaria</taxon>
        <taxon>Pleuronectiformes</taxon>
        <taxon>Pleuronectoidei</taxon>
        <taxon>Pleuronectidae</taxon>
        <taxon>Pleuronectes</taxon>
    </lineage>
</organism>
<protein>
    <submittedName>
        <fullName evidence="2">Uncharacterized protein</fullName>
    </submittedName>
</protein>